<dbReference type="EMBL" id="NKXS01005277">
    <property type="protein sequence ID" value="PIN04098.1"/>
    <property type="molecule type" value="Genomic_DNA"/>
</dbReference>
<organism evidence="1 2">
    <name type="scientific">Handroanthus impetiginosus</name>
    <dbReference type="NCBI Taxonomy" id="429701"/>
    <lineage>
        <taxon>Eukaryota</taxon>
        <taxon>Viridiplantae</taxon>
        <taxon>Streptophyta</taxon>
        <taxon>Embryophyta</taxon>
        <taxon>Tracheophyta</taxon>
        <taxon>Spermatophyta</taxon>
        <taxon>Magnoliopsida</taxon>
        <taxon>eudicotyledons</taxon>
        <taxon>Gunneridae</taxon>
        <taxon>Pentapetalae</taxon>
        <taxon>asterids</taxon>
        <taxon>lamiids</taxon>
        <taxon>Lamiales</taxon>
        <taxon>Bignoniaceae</taxon>
        <taxon>Crescentiina</taxon>
        <taxon>Tabebuia alliance</taxon>
        <taxon>Handroanthus</taxon>
    </lineage>
</organism>
<name>A0A2G9GFM8_9LAMI</name>
<comment type="caution">
    <text evidence="1">The sequence shown here is derived from an EMBL/GenBank/DDBJ whole genome shotgun (WGS) entry which is preliminary data.</text>
</comment>
<dbReference type="AlphaFoldDB" id="A0A2G9GFM8"/>
<gene>
    <name evidence="1" type="ORF">CDL12_23372</name>
</gene>
<keyword evidence="2" id="KW-1185">Reference proteome</keyword>
<proteinExistence type="predicted"/>
<reference evidence="2" key="1">
    <citation type="journal article" date="2018" name="Gigascience">
        <title>Genome assembly of the Pink Ipe (Handroanthus impetiginosus, Bignoniaceae), a highly valued, ecologically keystone Neotropical timber forest tree.</title>
        <authorList>
            <person name="Silva-Junior O.B."/>
            <person name="Grattapaglia D."/>
            <person name="Novaes E."/>
            <person name="Collevatti R.G."/>
        </authorList>
    </citation>
    <scope>NUCLEOTIDE SEQUENCE [LARGE SCALE GENOMIC DNA]</scope>
    <source>
        <strain evidence="2">cv. UFG-1</strain>
    </source>
</reference>
<sequence>MSSNHKNPSKVQFNRIMLTTLKCEVIHKMEIKQCNLLHLELLLNSILLSLSTYTYTNTYV</sequence>
<protein>
    <submittedName>
        <fullName evidence="1">Uncharacterized protein</fullName>
    </submittedName>
</protein>
<evidence type="ECO:0000313" key="2">
    <source>
        <dbReference type="Proteomes" id="UP000231279"/>
    </source>
</evidence>
<accession>A0A2G9GFM8</accession>
<evidence type="ECO:0000313" key="1">
    <source>
        <dbReference type="EMBL" id="PIN04098.1"/>
    </source>
</evidence>
<dbReference type="Proteomes" id="UP000231279">
    <property type="component" value="Unassembled WGS sequence"/>
</dbReference>